<dbReference type="GO" id="GO:0005737">
    <property type="term" value="C:cytoplasm"/>
    <property type="evidence" value="ECO:0007669"/>
    <property type="project" value="TreeGrafter"/>
</dbReference>
<dbReference type="InterPro" id="IPR013087">
    <property type="entry name" value="Znf_C2H2_type"/>
</dbReference>
<dbReference type="PROSITE" id="PS50076">
    <property type="entry name" value="DNAJ_2"/>
    <property type="match status" value="1"/>
</dbReference>
<dbReference type="SUPFAM" id="SSF57667">
    <property type="entry name" value="beta-beta-alpha zinc fingers"/>
    <property type="match status" value="1"/>
</dbReference>
<accession>A0A6A6H9L9</accession>
<evidence type="ECO:0000313" key="8">
    <source>
        <dbReference type="EMBL" id="KAF2234213.1"/>
    </source>
</evidence>
<dbReference type="PANTHER" id="PTHR44029:SF1">
    <property type="entry name" value="DNAJ HOMOLOG SUBFAMILY C MEMBER 21"/>
    <property type="match status" value="1"/>
</dbReference>
<feature type="compositionally biased region" description="Low complexity" evidence="5">
    <location>
        <begin position="431"/>
        <end position="440"/>
    </location>
</feature>
<evidence type="ECO:0000256" key="4">
    <source>
        <dbReference type="PROSITE-ProRule" id="PRU00042"/>
    </source>
</evidence>
<dbReference type="InterPro" id="IPR054076">
    <property type="entry name" value="ZUO1-like_ZHD"/>
</dbReference>
<dbReference type="InterPro" id="IPR022755">
    <property type="entry name" value="Znf_C2H2_jaz"/>
</dbReference>
<dbReference type="Proteomes" id="UP000800092">
    <property type="component" value="Unassembled WGS sequence"/>
</dbReference>
<dbReference type="SMART" id="SM00451">
    <property type="entry name" value="ZnF_U1"/>
    <property type="match status" value="1"/>
</dbReference>
<dbReference type="Pfam" id="PF12171">
    <property type="entry name" value="zf-C2H2_jaz"/>
    <property type="match status" value="1"/>
</dbReference>
<proteinExistence type="predicted"/>
<feature type="compositionally biased region" description="Acidic residues" evidence="5">
    <location>
        <begin position="389"/>
        <end position="400"/>
    </location>
</feature>
<reference evidence="8" key="1">
    <citation type="journal article" date="2020" name="Stud. Mycol.">
        <title>101 Dothideomycetes genomes: a test case for predicting lifestyles and emergence of pathogens.</title>
        <authorList>
            <person name="Haridas S."/>
            <person name="Albert R."/>
            <person name="Binder M."/>
            <person name="Bloem J."/>
            <person name="Labutti K."/>
            <person name="Salamov A."/>
            <person name="Andreopoulos B."/>
            <person name="Baker S."/>
            <person name="Barry K."/>
            <person name="Bills G."/>
            <person name="Bluhm B."/>
            <person name="Cannon C."/>
            <person name="Castanera R."/>
            <person name="Culley D."/>
            <person name="Daum C."/>
            <person name="Ezra D."/>
            <person name="Gonzalez J."/>
            <person name="Henrissat B."/>
            <person name="Kuo A."/>
            <person name="Liang C."/>
            <person name="Lipzen A."/>
            <person name="Lutzoni F."/>
            <person name="Magnuson J."/>
            <person name="Mondo S."/>
            <person name="Nolan M."/>
            <person name="Ohm R."/>
            <person name="Pangilinan J."/>
            <person name="Park H.-J."/>
            <person name="Ramirez L."/>
            <person name="Alfaro M."/>
            <person name="Sun H."/>
            <person name="Tritt A."/>
            <person name="Yoshinaga Y."/>
            <person name="Zwiers L.-H."/>
            <person name="Turgeon B."/>
            <person name="Goodwin S."/>
            <person name="Spatafora J."/>
            <person name="Crous P."/>
            <person name="Grigoriev I."/>
        </authorList>
    </citation>
    <scope>NUCLEOTIDE SEQUENCE</scope>
    <source>
        <strain evidence="8">Tuck. ex Michener</strain>
    </source>
</reference>
<feature type="region of interest" description="Disordered" evidence="5">
    <location>
        <begin position="530"/>
        <end position="549"/>
    </location>
</feature>
<evidence type="ECO:0000256" key="5">
    <source>
        <dbReference type="SAM" id="MobiDB-lite"/>
    </source>
</evidence>
<feature type="domain" description="J" evidence="6">
    <location>
        <begin position="24"/>
        <end position="90"/>
    </location>
</feature>
<dbReference type="PROSITE" id="PS50157">
    <property type="entry name" value="ZINC_FINGER_C2H2_2"/>
    <property type="match status" value="1"/>
</dbReference>
<dbReference type="Pfam" id="PF00226">
    <property type="entry name" value="DnaJ"/>
    <property type="match status" value="1"/>
</dbReference>
<keyword evidence="3" id="KW-0862">Zinc</keyword>
<dbReference type="InterPro" id="IPR018253">
    <property type="entry name" value="DnaJ_domain_CS"/>
</dbReference>
<organism evidence="8 9">
    <name type="scientific">Viridothelium virens</name>
    <name type="common">Speckled blister lichen</name>
    <name type="synonym">Trypethelium virens</name>
    <dbReference type="NCBI Taxonomy" id="1048519"/>
    <lineage>
        <taxon>Eukaryota</taxon>
        <taxon>Fungi</taxon>
        <taxon>Dikarya</taxon>
        <taxon>Ascomycota</taxon>
        <taxon>Pezizomycotina</taxon>
        <taxon>Dothideomycetes</taxon>
        <taxon>Dothideomycetes incertae sedis</taxon>
        <taxon>Trypetheliales</taxon>
        <taxon>Trypetheliaceae</taxon>
        <taxon>Viridothelium</taxon>
    </lineage>
</organism>
<sequence length="549" mass="62099">MGANQSSTAGSASGATSVGEVKTSYYELLGVTKQASEDELKKAYRKKALESHPDRNFGKEEEATRLFAAVQAAYEVLSDPQERAWYDSHAGEILRGDDGSSTGEAHCEHNIRVTTADDIMRMIRKFHGGIQYTDSPSGFYGFLRETFEGLSREEQAAAEWENVDDIDYPSFGHKEDEYDDVVKHFYAVWSSFSTKKTFAWKDLYRLSEAPDRRVRRLMEKENKRLREDGIREFNDAVRSLVMFVRKRDPRYVPNTQTEAERQKALRDATAAQAARARAANEAKMHQPIPEWATARDPEDVEEESEEEEQDVEHFECVACRKTFKSEKQWVAHEKSKKHQKAIDSLRRKMKKENKSLNLDDDISSSGVTTPRSTEDGDEESIQEVTEKPVEDDDHEGDDESQIAAAVEETTLEKDEDDEEDDEEEDEDSVSEVDSNIESSSAENDEYASREAIEERLRSAPSLDDDTIPNDDSDRDVETKAPKVGKAAQKRAKKVAKQEAAQNEELKFKCAVSSAGFPSKTRMFQHVKDFGHAAPVSQVGKNSKKGKSKR</sequence>
<feature type="compositionally biased region" description="Acidic residues" evidence="5">
    <location>
        <begin position="462"/>
        <end position="474"/>
    </location>
</feature>
<dbReference type="InterPro" id="IPR036236">
    <property type="entry name" value="Znf_C2H2_sf"/>
</dbReference>
<evidence type="ECO:0000313" key="9">
    <source>
        <dbReference type="Proteomes" id="UP000800092"/>
    </source>
</evidence>
<dbReference type="PANTHER" id="PTHR44029">
    <property type="entry name" value="DNAJ HOMOLOG SUBFAMILY C MEMBER 21"/>
    <property type="match status" value="1"/>
</dbReference>
<evidence type="ECO:0000259" key="7">
    <source>
        <dbReference type="PROSITE" id="PS50157"/>
    </source>
</evidence>
<dbReference type="InterPro" id="IPR003604">
    <property type="entry name" value="Matrin/U1-like-C_Znf_C2H2"/>
</dbReference>
<keyword evidence="9" id="KW-1185">Reference proteome</keyword>
<keyword evidence="1" id="KW-0479">Metal-binding</keyword>
<gene>
    <name evidence="8" type="ORF">EV356DRAFT_446931</name>
</gene>
<dbReference type="CDD" id="cd06257">
    <property type="entry name" value="DnaJ"/>
    <property type="match status" value="1"/>
</dbReference>
<dbReference type="PROSITE" id="PS00028">
    <property type="entry name" value="ZINC_FINGER_C2H2_1"/>
    <property type="match status" value="1"/>
</dbReference>
<dbReference type="InterPro" id="IPR001623">
    <property type="entry name" value="DnaJ_domain"/>
</dbReference>
<evidence type="ECO:0000256" key="3">
    <source>
        <dbReference type="ARBA" id="ARBA00022833"/>
    </source>
</evidence>
<feature type="domain" description="C2H2-type" evidence="7">
    <location>
        <begin position="314"/>
        <end position="338"/>
    </location>
</feature>
<feature type="region of interest" description="Disordered" evidence="5">
    <location>
        <begin position="328"/>
        <end position="503"/>
    </location>
</feature>
<evidence type="ECO:0000259" key="6">
    <source>
        <dbReference type="PROSITE" id="PS50076"/>
    </source>
</evidence>
<feature type="compositionally biased region" description="Acidic residues" evidence="5">
    <location>
        <begin position="298"/>
        <end position="310"/>
    </location>
</feature>
<dbReference type="Gene3D" id="3.30.160.60">
    <property type="entry name" value="Classic Zinc Finger"/>
    <property type="match status" value="1"/>
</dbReference>
<feature type="compositionally biased region" description="Acidic residues" evidence="5">
    <location>
        <begin position="413"/>
        <end position="430"/>
    </location>
</feature>
<dbReference type="Gene3D" id="1.10.287.110">
    <property type="entry name" value="DnaJ domain"/>
    <property type="match status" value="1"/>
</dbReference>
<name>A0A6A6H9L9_VIRVR</name>
<dbReference type="PROSITE" id="PS00636">
    <property type="entry name" value="DNAJ_1"/>
    <property type="match status" value="1"/>
</dbReference>
<dbReference type="AlphaFoldDB" id="A0A6A6H9L9"/>
<dbReference type="PRINTS" id="PR00625">
    <property type="entry name" value="JDOMAIN"/>
</dbReference>
<evidence type="ECO:0000256" key="1">
    <source>
        <dbReference type="ARBA" id="ARBA00022723"/>
    </source>
</evidence>
<dbReference type="GO" id="GO:0008270">
    <property type="term" value="F:zinc ion binding"/>
    <property type="evidence" value="ECO:0007669"/>
    <property type="project" value="UniProtKB-KW"/>
</dbReference>
<dbReference type="InterPro" id="IPR051964">
    <property type="entry name" value="Chaperone_stress_response"/>
</dbReference>
<dbReference type="SMART" id="SM00271">
    <property type="entry name" value="DnaJ"/>
    <property type="match status" value="1"/>
</dbReference>
<feature type="region of interest" description="Disordered" evidence="5">
    <location>
        <begin position="269"/>
        <end position="312"/>
    </location>
</feature>
<dbReference type="InterPro" id="IPR036869">
    <property type="entry name" value="J_dom_sf"/>
</dbReference>
<dbReference type="Pfam" id="PF21884">
    <property type="entry name" value="ZUO1-like_ZHD"/>
    <property type="match status" value="1"/>
</dbReference>
<dbReference type="SUPFAM" id="SSF46565">
    <property type="entry name" value="Chaperone J-domain"/>
    <property type="match status" value="1"/>
</dbReference>
<dbReference type="GO" id="GO:0003676">
    <property type="term" value="F:nucleic acid binding"/>
    <property type="evidence" value="ECO:0007669"/>
    <property type="project" value="InterPro"/>
</dbReference>
<keyword evidence="2 4" id="KW-0863">Zinc-finger</keyword>
<dbReference type="OrthoDB" id="5894at2759"/>
<dbReference type="EMBL" id="ML991800">
    <property type="protein sequence ID" value="KAF2234213.1"/>
    <property type="molecule type" value="Genomic_DNA"/>
</dbReference>
<evidence type="ECO:0000256" key="2">
    <source>
        <dbReference type="ARBA" id="ARBA00022771"/>
    </source>
</evidence>
<protein>
    <submittedName>
        <fullName evidence="8">DnaJ-domain-containing protein</fullName>
    </submittedName>
</protein>
<feature type="compositionally biased region" description="Basic and acidic residues" evidence="5">
    <location>
        <begin position="446"/>
        <end position="457"/>
    </location>
</feature>